<dbReference type="EC" id="2.1.1.33" evidence="9"/>
<comment type="function">
    <text evidence="2 9">Catalyzes the formation of N(7)-methylguanine at position 46 (m7G46) in tRNA.</text>
</comment>
<feature type="binding site" evidence="9">
    <location>
        <position position="106"/>
    </location>
    <ligand>
        <name>S-adenosyl-L-methionine</name>
        <dbReference type="ChEBI" id="CHEBI:59789"/>
    </ligand>
</feature>
<feature type="binding site" evidence="9">
    <location>
        <position position="81"/>
    </location>
    <ligand>
        <name>S-adenosyl-L-methionine</name>
        <dbReference type="ChEBI" id="CHEBI:59789"/>
    </ligand>
</feature>
<protein>
    <recommendedName>
        <fullName evidence="9">tRNA (guanine-N(7)-)-methyltransferase</fullName>
        <ecNumber evidence="9">2.1.1.33</ecNumber>
    </recommendedName>
    <alternativeName>
        <fullName evidence="9">tRNA (guanine(46)-N(7))-methyltransferase</fullName>
    </alternativeName>
    <alternativeName>
        <fullName evidence="9">tRNA(m7G46)-methyltransferase</fullName>
    </alternativeName>
</protein>
<evidence type="ECO:0000256" key="4">
    <source>
        <dbReference type="ARBA" id="ARBA00022679"/>
    </source>
</evidence>
<dbReference type="Pfam" id="PF02390">
    <property type="entry name" value="Methyltransf_4"/>
    <property type="match status" value="1"/>
</dbReference>
<proteinExistence type="inferred from homology"/>
<dbReference type="HAMAP" id="MF_01057">
    <property type="entry name" value="tRNA_methyltr_TrmB"/>
    <property type="match status" value="1"/>
</dbReference>
<dbReference type="GO" id="GO:0043527">
    <property type="term" value="C:tRNA methyltransferase complex"/>
    <property type="evidence" value="ECO:0007669"/>
    <property type="project" value="TreeGrafter"/>
</dbReference>
<evidence type="ECO:0000256" key="6">
    <source>
        <dbReference type="ARBA" id="ARBA00022694"/>
    </source>
</evidence>
<feature type="binding site" evidence="9">
    <location>
        <position position="192"/>
    </location>
    <ligand>
        <name>substrate</name>
    </ligand>
</feature>
<dbReference type="InterPro" id="IPR029063">
    <property type="entry name" value="SAM-dependent_MTases_sf"/>
</dbReference>
<evidence type="ECO:0000256" key="1">
    <source>
        <dbReference type="ARBA" id="ARBA00000142"/>
    </source>
</evidence>
<gene>
    <name evidence="9 10" type="primary">trmB</name>
    <name evidence="10" type="ORF">AW09_004120</name>
</gene>
<accession>A0A080LRC9</accession>
<comment type="pathway">
    <text evidence="7 9">tRNA modification; N(7)-methylguanine-tRNA biosynthesis.</text>
</comment>
<comment type="caution">
    <text evidence="9">Lacks conserved residue(s) required for the propagation of feature annotation.</text>
</comment>
<comment type="similarity">
    <text evidence="8 9">Belongs to the class I-like SAM-binding methyltransferase superfamily. TrmB family.</text>
</comment>
<comment type="catalytic activity">
    <reaction evidence="1 9">
        <text>guanosine(46) in tRNA + S-adenosyl-L-methionine = N(7)-methylguanosine(46) in tRNA + S-adenosyl-L-homocysteine</text>
        <dbReference type="Rhea" id="RHEA:42708"/>
        <dbReference type="Rhea" id="RHEA-COMP:10188"/>
        <dbReference type="Rhea" id="RHEA-COMP:10189"/>
        <dbReference type="ChEBI" id="CHEBI:57856"/>
        <dbReference type="ChEBI" id="CHEBI:59789"/>
        <dbReference type="ChEBI" id="CHEBI:74269"/>
        <dbReference type="ChEBI" id="CHEBI:74480"/>
        <dbReference type="EC" id="2.1.1.33"/>
    </reaction>
</comment>
<keyword evidence="5 9" id="KW-0949">S-adenosyl-L-methionine</keyword>
<dbReference type="PANTHER" id="PTHR23417">
    <property type="entry name" value="3-DEOXY-D-MANNO-OCTULOSONIC-ACID TRANSFERASE/TRNA GUANINE-N 7 - -METHYLTRANSFERASE"/>
    <property type="match status" value="1"/>
</dbReference>
<dbReference type="AlphaFoldDB" id="A0A080LRC9"/>
<evidence type="ECO:0000256" key="3">
    <source>
        <dbReference type="ARBA" id="ARBA00022603"/>
    </source>
</evidence>
<evidence type="ECO:0000313" key="11">
    <source>
        <dbReference type="Proteomes" id="UP000020077"/>
    </source>
</evidence>
<evidence type="ECO:0000256" key="9">
    <source>
        <dbReference type="HAMAP-Rule" id="MF_01057"/>
    </source>
</evidence>
<dbReference type="SUPFAM" id="SSF53335">
    <property type="entry name" value="S-adenosyl-L-methionine-dependent methyltransferases"/>
    <property type="match status" value="1"/>
</dbReference>
<keyword evidence="3 9" id="KW-0489">Methyltransferase</keyword>
<dbReference type="NCBIfam" id="TIGR00091">
    <property type="entry name" value="tRNA (guanosine(46)-N7)-methyltransferase TrmB"/>
    <property type="match status" value="1"/>
</dbReference>
<organism evidence="10 11">
    <name type="scientific">Candidatus Accumulibacter phosphatis</name>
    <dbReference type="NCBI Taxonomy" id="327160"/>
    <lineage>
        <taxon>Bacteria</taxon>
        <taxon>Pseudomonadati</taxon>
        <taxon>Pseudomonadota</taxon>
        <taxon>Betaproteobacteria</taxon>
        <taxon>Candidatus Accumulibacter</taxon>
    </lineage>
</organism>
<evidence type="ECO:0000313" key="10">
    <source>
        <dbReference type="EMBL" id="KFB70767.1"/>
    </source>
</evidence>
<feature type="binding site" evidence="9">
    <location>
        <position position="160"/>
    </location>
    <ligand>
        <name>substrate</name>
    </ligand>
</feature>
<sequence length="263" mass="29258">MAVQESVAAGLQVGVEGSADMGRGTAARAGHIRSFVRRQGRVSNAQQRYHQEMMAKIGVPYTAARLDLDTLFGRVAPRILEIGFGMGETSAAIAALHPENDYLGIEVHTPGVGSLCKLVAERGLHNQRIVQHDAVEVLRDMLTPASLAGVHIFFPDPWPKLRHHKRRLLQAPFVALLASRLQPGGYLHCATDWEDYAQQMLAVLSAETLLENTASGYAPRPEQRPQTRFEQRGRRLGHGVWDLVFRRRLDSLQAENDRQDEFA</sequence>
<evidence type="ECO:0000256" key="8">
    <source>
        <dbReference type="ARBA" id="ARBA00060767"/>
    </source>
</evidence>
<dbReference type="Gene3D" id="3.40.50.150">
    <property type="entry name" value="Vaccinia Virus protein VP39"/>
    <property type="match status" value="1"/>
</dbReference>
<dbReference type="EMBL" id="JDVG02000650">
    <property type="protein sequence ID" value="KFB70767.1"/>
    <property type="molecule type" value="Genomic_DNA"/>
</dbReference>
<feature type="binding site" evidence="9">
    <location>
        <begin position="227"/>
        <end position="230"/>
    </location>
    <ligand>
        <name>substrate</name>
    </ligand>
</feature>
<dbReference type="InterPro" id="IPR055361">
    <property type="entry name" value="tRNA_methyltr_TrmB_bact"/>
</dbReference>
<keyword evidence="4 9" id="KW-0808">Transferase</keyword>
<dbReference type="FunFam" id="3.40.50.150:FF:000035">
    <property type="entry name" value="tRNA (guanine-N(7)-)-methyltransferase"/>
    <property type="match status" value="1"/>
</dbReference>
<feature type="binding site" evidence="9">
    <location>
        <position position="156"/>
    </location>
    <ligand>
        <name>S-adenosyl-L-methionine</name>
        <dbReference type="ChEBI" id="CHEBI:59789"/>
    </ligand>
</feature>
<evidence type="ECO:0000256" key="7">
    <source>
        <dbReference type="ARBA" id="ARBA00060552"/>
    </source>
</evidence>
<evidence type="ECO:0000256" key="2">
    <source>
        <dbReference type="ARBA" id="ARBA00003015"/>
    </source>
</evidence>
<evidence type="ECO:0000256" key="5">
    <source>
        <dbReference type="ARBA" id="ARBA00022691"/>
    </source>
</evidence>
<keyword evidence="6 9" id="KW-0819">tRNA processing</keyword>
<dbReference type="PANTHER" id="PTHR23417:SF14">
    <property type="entry name" value="PENTACOTRIPEPTIDE-REPEAT REGION OF PRORP DOMAIN-CONTAINING PROTEIN"/>
    <property type="match status" value="1"/>
</dbReference>
<dbReference type="UniPathway" id="UPA00989"/>
<feature type="binding site" evidence="9">
    <location>
        <position position="133"/>
    </location>
    <ligand>
        <name>S-adenosyl-L-methionine</name>
        <dbReference type="ChEBI" id="CHEBI:59789"/>
    </ligand>
</feature>
<comment type="caution">
    <text evidence="10">The sequence shown here is derived from an EMBL/GenBank/DDBJ whole genome shotgun (WGS) entry which is preliminary data.</text>
</comment>
<reference evidence="10 11" key="1">
    <citation type="submission" date="2014-02" db="EMBL/GenBank/DDBJ databases">
        <title>Expanding our view of genomic diversity in Candidatus Accumulibacter clades.</title>
        <authorList>
            <person name="Skennerton C.T."/>
            <person name="Barr J.J."/>
            <person name="Slater F.R."/>
            <person name="Bond P.L."/>
            <person name="Tyson G.W."/>
        </authorList>
    </citation>
    <scope>NUCLEOTIDE SEQUENCE [LARGE SCALE GENOMIC DNA]</scope>
    <source>
        <strain evidence="11">BA-91</strain>
    </source>
</reference>
<dbReference type="PROSITE" id="PS51625">
    <property type="entry name" value="SAM_MT_TRMB"/>
    <property type="match status" value="1"/>
</dbReference>
<dbReference type="InterPro" id="IPR003358">
    <property type="entry name" value="tRNA_(Gua-N-7)_MeTrfase_Trmb"/>
</dbReference>
<dbReference type="GO" id="GO:0008176">
    <property type="term" value="F:tRNA (guanine(46)-N7)-methyltransferase activity"/>
    <property type="evidence" value="ECO:0007669"/>
    <property type="project" value="UniProtKB-UniRule"/>
</dbReference>
<name>A0A080LRC9_9PROT</name>
<dbReference type="Proteomes" id="UP000020077">
    <property type="component" value="Unassembled WGS sequence"/>
</dbReference>